<dbReference type="InterPro" id="IPR011990">
    <property type="entry name" value="TPR-like_helical_dom_sf"/>
</dbReference>
<name>A0A845S7W3_9PROT</name>
<dbReference type="EMBL" id="RGOB01000021">
    <property type="protein sequence ID" value="NCU52937.1"/>
    <property type="molecule type" value="Genomic_DNA"/>
</dbReference>
<dbReference type="Gene3D" id="1.25.40.10">
    <property type="entry name" value="Tetratricopeptide repeat domain"/>
    <property type="match status" value="1"/>
</dbReference>
<reference evidence="3 4" key="1">
    <citation type="submission" date="2018-10" db="EMBL/GenBank/DDBJ databases">
        <title>Iterative Subtractive Binning of Freshwater Chronoseries Metagenomes Recovers Nearly Complete Genomes from over Four Hundred Novel Species.</title>
        <authorList>
            <person name="Rodriguez-R L.M."/>
            <person name="Tsementzi D."/>
            <person name="Luo C."/>
            <person name="Konstantinidis K.T."/>
        </authorList>
    </citation>
    <scope>NUCLEOTIDE SEQUENCE [LARGE SCALE GENOMIC DNA]</scope>
    <source>
        <strain evidence="3">WB7_2B_003</strain>
        <strain evidence="2">WB8_2A_004</strain>
    </source>
</reference>
<dbReference type="Proteomes" id="UP000572953">
    <property type="component" value="Unassembled WGS sequence"/>
</dbReference>
<evidence type="ECO:0000313" key="4">
    <source>
        <dbReference type="Proteomes" id="UP000572953"/>
    </source>
</evidence>
<dbReference type="AlphaFoldDB" id="A0A845S7W3"/>
<dbReference type="SUPFAM" id="SSF48452">
    <property type="entry name" value="TPR-like"/>
    <property type="match status" value="1"/>
</dbReference>
<evidence type="ECO:0008006" key="5">
    <source>
        <dbReference type="Google" id="ProtNLM"/>
    </source>
</evidence>
<keyword evidence="1" id="KW-0732">Signal</keyword>
<dbReference type="EMBL" id="RGGN01000016">
    <property type="protein sequence ID" value="NCU62637.1"/>
    <property type="molecule type" value="Genomic_DNA"/>
</dbReference>
<comment type="caution">
    <text evidence="3">The sequence shown here is derived from an EMBL/GenBank/DDBJ whole genome shotgun (WGS) entry which is preliminary data.</text>
</comment>
<accession>A0A845S7W3</accession>
<feature type="signal peptide" evidence="1">
    <location>
        <begin position="1"/>
        <end position="22"/>
    </location>
</feature>
<proteinExistence type="predicted"/>
<sequence>MKKYHKFFISIFLCILVSASYAANLDYFNQGIKFFNQNDYKEAKYYFEKDIVFNTKNEKSYLYLSKISAINKDYSQQKNYLDTVLVLNPKNEEALYLKILLNIEEGDFKKAQESNLIFSKVCKELCSKKNDLSKMIIIDKK</sequence>
<evidence type="ECO:0000313" key="3">
    <source>
        <dbReference type="EMBL" id="NCU62637.1"/>
    </source>
</evidence>
<dbReference type="Proteomes" id="UP000747791">
    <property type="component" value="Unassembled WGS sequence"/>
</dbReference>
<gene>
    <name evidence="3" type="ORF">EBV78_00860</name>
    <name evidence="2" type="ORF">EBX74_01335</name>
</gene>
<evidence type="ECO:0000313" key="2">
    <source>
        <dbReference type="EMBL" id="NCU52937.1"/>
    </source>
</evidence>
<evidence type="ECO:0000256" key="1">
    <source>
        <dbReference type="SAM" id="SignalP"/>
    </source>
</evidence>
<feature type="chain" id="PRO_5032683919" description="Tetratricopeptide repeat protein" evidence="1">
    <location>
        <begin position="23"/>
        <end position="141"/>
    </location>
</feature>
<protein>
    <recommendedName>
        <fullName evidence="5">Tetratricopeptide repeat protein</fullName>
    </recommendedName>
</protein>
<organism evidence="3 4">
    <name type="scientific">Candidatus Fonsibacter lacus</name>
    <dbReference type="NCBI Taxonomy" id="2576439"/>
    <lineage>
        <taxon>Bacteria</taxon>
        <taxon>Pseudomonadati</taxon>
        <taxon>Pseudomonadota</taxon>
        <taxon>Alphaproteobacteria</taxon>
        <taxon>Candidatus Pelagibacterales</taxon>
        <taxon>Candidatus Pelagibacterales incertae sedis</taxon>
        <taxon>Candidatus Fonsibacter</taxon>
    </lineage>
</organism>